<dbReference type="CDD" id="cd07377">
    <property type="entry name" value="WHTH_GntR"/>
    <property type="match status" value="1"/>
</dbReference>
<sequence>MRHDNTVPARIEWAPAAVPTASQDSGQDKMKRYEKFADEIAELIRTGVLAPGQKVPSVRHASRTYGVSASTVFQAYYLLESRGLIMARARSGYFVCQHVQRPLPEPEISPRQADATEVDVSELVFSVLSSIKDPDTVPFGSAFPSPQLFPLPRLARSMAHAVRDMDPQSVVADMTPGNHGLRRQIALRYMVGGLLLPVEELVISNGALEALNLCLQVVTRPGDLVAIEAPAFYATLQVLERLKLKAVEIPVHPREGIDLEVLADSLERLPIKACWFMSNFQNPMGASMDDEKKRALAELLARHQVPMIEDDVYAELYFGQQAPKPVKAYDQEGLVMHCSSFSKSLAPGYRVGWVAGGRYAEQIERLKLMTSLSASIPAQAAIADYLQHGGYDRHLRKLRYALETQQNAMLAAVARYFPEQTRVSRPSGGYFLWLELPEAVDSLRLFQLALAQGISLAPGPIFSATRRFAHCARLNYGHPWSARQEKAMETLGRIAQSLAG</sequence>
<evidence type="ECO:0000313" key="9">
    <source>
        <dbReference type="Proteomes" id="UP000045039"/>
    </source>
</evidence>
<comment type="caution">
    <text evidence="8">The sequence shown here is derived from an EMBL/GenBank/DDBJ whole genome shotgun (WGS) entry which is preliminary data.</text>
</comment>
<evidence type="ECO:0000256" key="2">
    <source>
        <dbReference type="ARBA" id="ARBA00022576"/>
    </source>
</evidence>
<dbReference type="Pfam" id="PF00392">
    <property type="entry name" value="GntR"/>
    <property type="match status" value="1"/>
</dbReference>
<evidence type="ECO:0000256" key="5">
    <source>
        <dbReference type="ARBA" id="ARBA00023015"/>
    </source>
</evidence>
<dbReference type="GO" id="GO:0030170">
    <property type="term" value="F:pyridoxal phosphate binding"/>
    <property type="evidence" value="ECO:0007669"/>
    <property type="project" value="InterPro"/>
</dbReference>
<dbReference type="KEGG" id="paeb:NCGM1900_0827"/>
<organism evidence="8 9">
    <name type="scientific">Pseudomonas aeruginosa</name>
    <dbReference type="NCBI Taxonomy" id="287"/>
    <lineage>
        <taxon>Bacteria</taxon>
        <taxon>Pseudomonadati</taxon>
        <taxon>Pseudomonadota</taxon>
        <taxon>Gammaproteobacteria</taxon>
        <taxon>Pseudomonadales</taxon>
        <taxon>Pseudomonadaceae</taxon>
        <taxon>Pseudomonas</taxon>
    </lineage>
</organism>
<dbReference type="SMART" id="SM00345">
    <property type="entry name" value="HTH_GNTR"/>
    <property type="match status" value="1"/>
</dbReference>
<accession>A0A077SY34</accession>
<dbReference type="PANTHER" id="PTHR46577">
    <property type="entry name" value="HTH-TYPE TRANSCRIPTIONAL REGULATORY PROTEIN GABR"/>
    <property type="match status" value="1"/>
</dbReference>
<evidence type="ECO:0000256" key="3">
    <source>
        <dbReference type="ARBA" id="ARBA00022679"/>
    </source>
</evidence>
<dbReference type="InterPro" id="IPR004839">
    <property type="entry name" value="Aminotransferase_I/II_large"/>
</dbReference>
<dbReference type="Pfam" id="PF00155">
    <property type="entry name" value="Aminotran_1_2"/>
    <property type="match status" value="1"/>
</dbReference>
<dbReference type="SUPFAM" id="SSF53383">
    <property type="entry name" value="PLP-dependent transferases"/>
    <property type="match status" value="1"/>
</dbReference>
<dbReference type="Proteomes" id="UP000045039">
    <property type="component" value="Unassembled WGS sequence"/>
</dbReference>
<dbReference type="InterPro" id="IPR000524">
    <property type="entry name" value="Tscrpt_reg_HTH_GntR"/>
</dbReference>
<dbReference type="Gene3D" id="1.10.10.10">
    <property type="entry name" value="Winged helix-like DNA-binding domain superfamily/Winged helix DNA-binding domain"/>
    <property type="match status" value="1"/>
</dbReference>
<dbReference type="PANTHER" id="PTHR46577:SF2">
    <property type="entry name" value="TRANSCRIPTIONAL REGULATORY PROTEIN"/>
    <property type="match status" value="1"/>
</dbReference>
<dbReference type="GO" id="GO:0003700">
    <property type="term" value="F:DNA-binding transcription factor activity"/>
    <property type="evidence" value="ECO:0007669"/>
    <property type="project" value="InterPro"/>
</dbReference>
<keyword evidence="3" id="KW-0808">Transferase</keyword>
<keyword evidence="7" id="KW-0804">Transcription</keyword>
<evidence type="ECO:0000256" key="7">
    <source>
        <dbReference type="ARBA" id="ARBA00023163"/>
    </source>
</evidence>
<dbReference type="InterPro" id="IPR015422">
    <property type="entry name" value="PyrdxlP-dep_Trfase_small"/>
</dbReference>
<dbReference type="SUPFAM" id="SSF46785">
    <property type="entry name" value="Winged helix' DNA-binding domain"/>
    <property type="match status" value="1"/>
</dbReference>
<reference evidence="9" key="1">
    <citation type="submission" date="2015-06" db="EMBL/GenBank/DDBJ databases">
        <authorList>
            <person name="Radhakrishnan Rajesh"/>
            <person name="Underwood Anthony"/>
            <person name="Al-Shahib Ali"/>
        </authorList>
    </citation>
    <scope>NUCLEOTIDE SEQUENCE [LARGE SCALE GENOMIC DNA]</scope>
    <source>
        <strain evidence="9">P19_London_7_VIM_2_05_10</strain>
    </source>
</reference>
<dbReference type="PROSITE" id="PS50949">
    <property type="entry name" value="HTH_GNTR"/>
    <property type="match status" value="1"/>
</dbReference>
<protein>
    <submittedName>
        <fullName evidence="8">HTH-type transcriptional regulator YdcR</fullName>
    </submittedName>
</protein>
<evidence type="ECO:0000256" key="1">
    <source>
        <dbReference type="ARBA" id="ARBA00005384"/>
    </source>
</evidence>
<dbReference type="GO" id="GO:0008483">
    <property type="term" value="F:transaminase activity"/>
    <property type="evidence" value="ECO:0007669"/>
    <property type="project" value="UniProtKB-KW"/>
</dbReference>
<evidence type="ECO:0000256" key="6">
    <source>
        <dbReference type="ARBA" id="ARBA00023125"/>
    </source>
</evidence>
<evidence type="ECO:0000313" key="8">
    <source>
        <dbReference type="EMBL" id="CRO41651.1"/>
    </source>
</evidence>
<dbReference type="Gene3D" id="3.40.640.10">
    <property type="entry name" value="Type I PLP-dependent aspartate aminotransferase-like (Major domain)"/>
    <property type="match status" value="1"/>
</dbReference>
<dbReference type="EMBL" id="CVVU01000088">
    <property type="protein sequence ID" value="CRO41651.1"/>
    <property type="molecule type" value="Genomic_DNA"/>
</dbReference>
<evidence type="ECO:0000256" key="4">
    <source>
        <dbReference type="ARBA" id="ARBA00022898"/>
    </source>
</evidence>
<keyword evidence="2" id="KW-0032">Aminotransferase</keyword>
<name>A0A077SY34_PSEAI</name>
<dbReference type="InterPro" id="IPR015424">
    <property type="entry name" value="PyrdxlP-dep_Trfase"/>
</dbReference>
<keyword evidence="6" id="KW-0238">DNA-binding</keyword>
<gene>
    <name evidence="8" type="primary">ydcR</name>
    <name evidence="8" type="ORF">PAERUG_P19_London_7_VIM_2_05_10_01565</name>
</gene>
<dbReference type="InterPro" id="IPR051446">
    <property type="entry name" value="HTH_trans_reg/aminotransferase"/>
</dbReference>
<keyword evidence="5" id="KW-0805">Transcription regulation</keyword>
<dbReference type="InterPro" id="IPR015421">
    <property type="entry name" value="PyrdxlP-dep_Trfase_major"/>
</dbReference>
<dbReference type="InterPro" id="IPR036390">
    <property type="entry name" value="WH_DNA-bd_sf"/>
</dbReference>
<comment type="similarity">
    <text evidence="1">In the C-terminal section; belongs to the class-I pyridoxal-phosphate-dependent aminotransferase family.</text>
</comment>
<proteinExistence type="inferred from homology"/>
<dbReference type="GO" id="GO:0003677">
    <property type="term" value="F:DNA binding"/>
    <property type="evidence" value="ECO:0007669"/>
    <property type="project" value="UniProtKB-KW"/>
</dbReference>
<dbReference type="AlphaFoldDB" id="A0A077SY34"/>
<dbReference type="FunFam" id="3.40.640.10:FF:000023">
    <property type="entry name" value="Transcriptional regulator, GntR family"/>
    <property type="match status" value="1"/>
</dbReference>
<dbReference type="CDD" id="cd00609">
    <property type="entry name" value="AAT_like"/>
    <property type="match status" value="1"/>
</dbReference>
<keyword evidence="4" id="KW-0663">Pyridoxal phosphate</keyword>
<dbReference type="InterPro" id="IPR036388">
    <property type="entry name" value="WH-like_DNA-bd_sf"/>
</dbReference>
<dbReference type="Gene3D" id="3.90.1150.10">
    <property type="entry name" value="Aspartate Aminotransferase, domain 1"/>
    <property type="match status" value="1"/>
</dbReference>